<dbReference type="InterPro" id="IPR036520">
    <property type="entry name" value="UPF0759_sf"/>
</dbReference>
<gene>
    <name evidence="1" type="ORF">COU96_01120</name>
</gene>
<protein>
    <submittedName>
        <fullName evidence="1">DUF72 domain-containing protein</fullName>
    </submittedName>
</protein>
<dbReference type="AlphaFoldDB" id="A0A2M8L5V7"/>
<evidence type="ECO:0000313" key="2">
    <source>
        <dbReference type="Proteomes" id="UP000229500"/>
    </source>
</evidence>
<organism evidence="1 2">
    <name type="scientific">Candidatus Shapirobacteria bacterium CG10_big_fil_rev_8_21_14_0_10_38_14</name>
    <dbReference type="NCBI Taxonomy" id="1974483"/>
    <lineage>
        <taxon>Bacteria</taxon>
        <taxon>Candidatus Shapironibacteriota</taxon>
    </lineage>
</organism>
<accession>A0A2M8L5V7</accession>
<dbReference type="InterPro" id="IPR002763">
    <property type="entry name" value="DUF72"/>
</dbReference>
<sequence length="263" mass="30756">MPKASAFIGTSGFFYKHWQGVFYPETLPQKDWFGYYVRHFDTVELNVSFYRLPKKTTFENWRAKAGKKFVFAVKGSHYITHIKRLKDCQEPLARFFEAASGLHSRSGPRGLSGSEVVLWQLPPRFKANISRLGEFLRLLVTVPTSLKLRGARWRHAVEFRNKSWLSTEIYNLLRQYNAAIVFQDFADWPITEEATADFVYLRFHGRTRLYSSCYTERELGTWAEKIKSWQKQGLDVYVYFNNDALGYAVENAKTLKKLCLEKS</sequence>
<reference evidence="2" key="1">
    <citation type="submission" date="2017-09" db="EMBL/GenBank/DDBJ databases">
        <title>Depth-based differentiation of microbial function through sediment-hosted aquifers and enrichment of novel symbionts in the deep terrestrial subsurface.</title>
        <authorList>
            <person name="Probst A.J."/>
            <person name="Ladd B."/>
            <person name="Jarett J.K."/>
            <person name="Geller-Mcgrath D.E."/>
            <person name="Sieber C.M.K."/>
            <person name="Emerson J.B."/>
            <person name="Anantharaman K."/>
            <person name="Thomas B.C."/>
            <person name="Malmstrom R."/>
            <person name="Stieglmeier M."/>
            <person name="Klingl A."/>
            <person name="Woyke T."/>
            <person name="Ryan C.M."/>
            <person name="Banfield J.F."/>
        </authorList>
    </citation>
    <scope>NUCLEOTIDE SEQUENCE [LARGE SCALE GENOMIC DNA]</scope>
</reference>
<dbReference type="Proteomes" id="UP000229500">
    <property type="component" value="Unassembled WGS sequence"/>
</dbReference>
<dbReference type="EMBL" id="PFEL01000049">
    <property type="protein sequence ID" value="PJE69182.1"/>
    <property type="molecule type" value="Genomic_DNA"/>
</dbReference>
<evidence type="ECO:0000313" key="1">
    <source>
        <dbReference type="EMBL" id="PJE69182.1"/>
    </source>
</evidence>
<dbReference type="Pfam" id="PF01904">
    <property type="entry name" value="DUF72"/>
    <property type="match status" value="1"/>
</dbReference>
<dbReference type="Gene3D" id="3.20.20.410">
    <property type="entry name" value="Protein of unknown function UPF0759"/>
    <property type="match status" value="1"/>
</dbReference>
<name>A0A2M8L5V7_9BACT</name>
<comment type="caution">
    <text evidence="1">The sequence shown here is derived from an EMBL/GenBank/DDBJ whole genome shotgun (WGS) entry which is preliminary data.</text>
</comment>
<dbReference type="PANTHER" id="PTHR30348">
    <property type="entry name" value="UNCHARACTERIZED PROTEIN YECE"/>
    <property type="match status" value="1"/>
</dbReference>
<dbReference type="SUPFAM" id="SSF117396">
    <property type="entry name" value="TM1631-like"/>
    <property type="match status" value="1"/>
</dbReference>
<proteinExistence type="predicted"/>
<dbReference type="PANTHER" id="PTHR30348:SF4">
    <property type="entry name" value="DUF72 DOMAIN-CONTAINING PROTEIN"/>
    <property type="match status" value="1"/>
</dbReference>